<evidence type="ECO:0000313" key="1">
    <source>
        <dbReference type="EMBL" id="OCT42497.1"/>
    </source>
</evidence>
<reference evidence="1" key="1">
    <citation type="submission" date="2014-05" db="EMBL/GenBank/DDBJ databases">
        <authorList>
            <person name="Jahns A.C."/>
            <person name="Eilers H."/>
            <person name="Alexeyev O.A."/>
        </authorList>
    </citation>
    <scope>NUCLEOTIDE SEQUENCE [LARGE SCALE GENOMIC DNA]</scope>
    <source>
        <strain evidence="1">DSM 20700</strain>
    </source>
</reference>
<sequence length="75" mass="7930">MTFSVVDLGLIRSNQGAAVMTTEDMDGSAGRNIVLIPGGMETRSLVDDHAFLTRLSEWAAPASIISSVCPAPPQR</sequence>
<name>A0A9X5R053_9ACTN</name>
<gene>
    <name evidence="1" type="ORF">L860_09845</name>
</gene>
<accession>A0A9X5R053</accession>
<organism evidence="1">
    <name type="scientific">Cutibacterium granulosum DSM 20700</name>
    <dbReference type="NCBI Taxonomy" id="1160719"/>
    <lineage>
        <taxon>Bacteria</taxon>
        <taxon>Bacillati</taxon>
        <taxon>Actinomycetota</taxon>
        <taxon>Actinomycetes</taxon>
        <taxon>Propionibacteriales</taxon>
        <taxon>Propionibacteriaceae</taxon>
        <taxon>Cutibacterium</taxon>
    </lineage>
</organism>
<protein>
    <recommendedName>
        <fullName evidence="2">DJ-1/PfpI family protein</fullName>
    </recommendedName>
</protein>
<dbReference type="AlphaFoldDB" id="A0A9X5R053"/>
<evidence type="ECO:0008006" key="2">
    <source>
        <dbReference type="Google" id="ProtNLM"/>
    </source>
</evidence>
<dbReference type="SUPFAM" id="SSF52317">
    <property type="entry name" value="Class I glutamine amidotransferase-like"/>
    <property type="match status" value="1"/>
</dbReference>
<proteinExistence type="predicted"/>
<dbReference type="EMBL" id="JNBU01000018">
    <property type="protein sequence ID" value="OCT42497.1"/>
    <property type="molecule type" value="Genomic_DNA"/>
</dbReference>
<dbReference type="InterPro" id="IPR029062">
    <property type="entry name" value="Class_I_gatase-like"/>
</dbReference>
<dbReference type="Gene3D" id="3.40.50.880">
    <property type="match status" value="1"/>
</dbReference>
<comment type="caution">
    <text evidence="1">The sequence shown here is derived from an EMBL/GenBank/DDBJ whole genome shotgun (WGS) entry which is preliminary data.</text>
</comment>